<reference evidence="2 3" key="1">
    <citation type="submission" date="2022-09" db="EMBL/GenBank/DDBJ databases">
        <authorList>
            <person name="Kop L."/>
        </authorList>
    </citation>
    <scope>NUCLEOTIDE SEQUENCE [LARGE SCALE GENOMIC DNA]</scope>
    <source>
        <strain evidence="2 3">347</strain>
    </source>
</reference>
<accession>A0ABN8VUH3</accession>
<dbReference type="EMBL" id="OX336137">
    <property type="protein sequence ID" value="CAI2717348.1"/>
    <property type="molecule type" value="Genomic_DNA"/>
</dbReference>
<sequence>MEWTPDREMLKRFPFGQHLKFQRVETPFRMEMPGSNPEEISSSHTS</sequence>
<evidence type="ECO:0000256" key="1">
    <source>
        <dbReference type="SAM" id="MobiDB-lite"/>
    </source>
</evidence>
<organism evidence="2 3">
    <name type="scientific">Nitrospina watsonii</name>
    <dbReference type="NCBI Taxonomy" id="1323948"/>
    <lineage>
        <taxon>Bacteria</taxon>
        <taxon>Pseudomonadati</taxon>
        <taxon>Nitrospinota/Tectimicrobiota group</taxon>
        <taxon>Nitrospinota</taxon>
        <taxon>Nitrospinia</taxon>
        <taxon>Nitrospinales</taxon>
        <taxon>Nitrospinaceae</taxon>
        <taxon>Nitrospina</taxon>
    </lineage>
</organism>
<name>A0ABN8VUH3_9BACT</name>
<proteinExistence type="predicted"/>
<protein>
    <submittedName>
        <fullName evidence="2">Uncharacterized protein</fullName>
    </submittedName>
</protein>
<evidence type="ECO:0000313" key="3">
    <source>
        <dbReference type="Proteomes" id="UP001157733"/>
    </source>
</evidence>
<keyword evidence="3" id="KW-1185">Reference proteome</keyword>
<gene>
    <name evidence="2" type="ORF">NSPWAT_0489</name>
</gene>
<evidence type="ECO:0000313" key="2">
    <source>
        <dbReference type="EMBL" id="CAI2717348.1"/>
    </source>
</evidence>
<dbReference type="Proteomes" id="UP001157733">
    <property type="component" value="Chromosome"/>
</dbReference>
<feature type="region of interest" description="Disordered" evidence="1">
    <location>
        <begin position="27"/>
        <end position="46"/>
    </location>
</feature>